<dbReference type="EMBL" id="JBBKZT010000063">
    <property type="protein sequence ID" value="MEJ8852735.1"/>
    <property type="molecule type" value="Genomic_DNA"/>
</dbReference>
<keyword evidence="2" id="KW-1185">Reference proteome</keyword>
<gene>
    <name evidence="1" type="ORF">WKW82_39500</name>
</gene>
<accession>A0ABU8WYU9</accession>
<name>A0ABU8WYU9_9BURK</name>
<evidence type="ECO:0000313" key="1">
    <source>
        <dbReference type="EMBL" id="MEJ8852735.1"/>
    </source>
</evidence>
<evidence type="ECO:0000313" key="2">
    <source>
        <dbReference type="Proteomes" id="UP001385892"/>
    </source>
</evidence>
<comment type="caution">
    <text evidence="1">The sequence shown here is derived from an EMBL/GenBank/DDBJ whole genome shotgun (WGS) entry which is preliminary data.</text>
</comment>
<sequence>MNIELGAEGKLVMSSPQQRWHAGNAGDEALMQVLRFAGQEMMALTDDKGGFTLAFLGFQAKGFSSMGAAKSSASAFARQVLSRMSDLVADRTEKIRMKTPAQLASSSLDSEKDHKTRAATLRRVAGGVRSHAQASAVAGFSDAERKLLAKAAALLESAATASLKAAAIAKRRGDDRATRQKETLKAMQGTFASLTTVANQVALIAAVRSYSLRHLERHDPSNSQGGLPALFREALVDLSETLSTNDDDRAVAQVVTDAWGKFKSGKEALQARHSAVIASLAGGVEAATLASKLINQARGQ</sequence>
<organism evidence="1 2">
    <name type="scientific">Variovorax rhizosphaerae</name>
    <dbReference type="NCBI Taxonomy" id="1836200"/>
    <lineage>
        <taxon>Bacteria</taxon>
        <taxon>Pseudomonadati</taxon>
        <taxon>Pseudomonadota</taxon>
        <taxon>Betaproteobacteria</taxon>
        <taxon>Burkholderiales</taxon>
        <taxon>Comamonadaceae</taxon>
        <taxon>Variovorax</taxon>
    </lineage>
</organism>
<protein>
    <submittedName>
        <fullName evidence="1">Uncharacterized protein</fullName>
    </submittedName>
</protein>
<dbReference type="RefSeq" id="WP_340348675.1">
    <property type="nucleotide sequence ID" value="NZ_JBBKZT010000063.1"/>
</dbReference>
<dbReference type="Proteomes" id="UP001385892">
    <property type="component" value="Unassembled WGS sequence"/>
</dbReference>
<reference evidence="1 2" key="1">
    <citation type="submission" date="2024-03" db="EMBL/GenBank/DDBJ databases">
        <title>Novel species of the genus Variovorax.</title>
        <authorList>
            <person name="Liu Q."/>
            <person name="Xin Y.-H."/>
        </authorList>
    </citation>
    <scope>NUCLEOTIDE SEQUENCE [LARGE SCALE GENOMIC DNA]</scope>
    <source>
        <strain evidence="1 2">KACC 18900</strain>
    </source>
</reference>
<proteinExistence type="predicted"/>